<dbReference type="SUPFAM" id="SSF55874">
    <property type="entry name" value="ATPase domain of HSP90 chaperone/DNA topoisomerase II/histidine kinase"/>
    <property type="match status" value="1"/>
</dbReference>
<feature type="domain" description="Response regulatory" evidence="11">
    <location>
        <begin position="1140"/>
        <end position="1255"/>
    </location>
</feature>
<proteinExistence type="predicted"/>
<protein>
    <submittedName>
        <fullName evidence="14">Response regulator</fullName>
    </submittedName>
</protein>
<dbReference type="SMART" id="SM00387">
    <property type="entry name" value="HATPase_c"/>
    <property type="match status" value="1"/>
</dbReference>
<dbReference type="AlphaFoldDB" id="A0A7S7NMQ1"/>
<dbReference type="InterPro" id="IPR022641">
    <property type="entry name" value="CheR_N"/>
</dbReference>
<feature type="modified residue" description="4-aspartylphosphate" evidence="7">
    <location>
        <position position="1191"/>
    </location>
</feature>
<dbReference type="SUPFAM" id="SSF47757">
    <property type="entry name" value="Chemotaxis receptor methyltransferase CheR, N-terminal domain"/>
    <property type="match status" value="1"/>
</dbReference>
<evidence type="ECO:0000256" key="6">
    <source>
        <dbReference type="PROSITE-ProRule" id="PRU00050"/>
    </source>
</evidence>
<evidence type="ECO:0000256" key="2">
    <source>
        <dbReference type="ARBA" id="ARBA00001541"/>
    </source>
</evidence>
<evidence type="ECO:0000256" key="4">
    <source>
        <dbReference type="ARBA" id="ARBA00022679"/>
    </source>
</evidence>
<sequence>MDNMETPKGAPQSPAEETGRPAANDTRDAQLSAIPVAGIGASAGGLEVFKRLLAELPVDTGMAVVFVQHLEPSHQSMLAQILSRATSMPVNEAADGMRVEANQVYVIPANVDLTIVGGTLRLAARTQTPGLHMPIDGFLRSLALDCGNRAIAVILSGAGSDGSTGVQAVKAAGGLTFAQDEASAKFPMMPQAAVATGCVDFVLPPDRIAAELARISRHPYIAQNPPTPIESKPGGDDAQFTKILSILREASGIDFSLYREKMVRRRILRRLALRSISDLAEYGVRLAQDPAELIALQKDLLISVTSFFRDPDSLEALKTAVFPQLLADRRPDDTVRVWVAGCASGEEAYTIAILLREYFHETGVAFPVQIFASDINTDAIGKARAGKYPANIASDLTQTRLDTWFTKAESGYRINKDLREMCVFTRHNLLDDPPFSKLDLISCRNVLIYLGGVQKDVLPLFHYALKPSGFLLLGASEAAASGDLFTVADSEHRIFVKHDKTLKTHIFPGGIRGLRRATSRGNQPAVSAADTWKGTDLRKEVDRILLSKYSPAGVVVDQDLEVLEIRGQANPYLSLPAGKVSFNLIKLIRDTGLFLEIEKLIQEAQATGEPVRRQHLLFEQQGTAGELTVEAVPLESEHKRSTLLLFEPLAEPALQADRPAGEDSGSQSRDVQITRLKQQLAEAKERFLSALEAHQSTREEIQSTTEEALSANEELQSLNEEMETAKEELQSTNEELITVNDELQAKNAALAQARDFAVSIVETVRQPLLVLDTEFRIRMANQAFYRTFHLSPLEAEGRPLYLLSGGSWDLPVIRQSLDSLLRSGRPFTDLEVEQEFPRAGRRSLVVGGCCIKHLQMLLLAMDDVTERKLVQLALHNSEEHLRQSQKMEAVGRLAGGIAHDFNNLLTTIIGYSDLLEGALQGQATLVQQVGEIKAAGQRAASLTQQLLSFSRRQVLQPKVLDLNLIVKDFDRMLRRLVGEQIQVQIRCEPSLWHVRVDSGEIGRAVMNLTLNARDAMPDGGTLTLETANVTLTEAEAGKAFLKAGRYVTLAVRDTGIGFDSDVRAHIFEPFFTTKATGKGTGLGLATVLGIVEQSGGVIDCESEPGVRTSFTIYLPAVDMAASSGSVLVQSLNSAPRGTETVLLAEDEDMLRVLARRILESVGYVVFEASNGREGLEFCRNHEGQIDLLVTDVVMPELGGRELAEGALILRPNLKVLFISGHTQDVVLKAGVQKGAAFLQKPFTPAVLAQKVRETLDSTANTSGE</sequence>
<evidence type="ECO:0000259" key="13">
    <source>
        <dbReference type="PROSITE" id="PS50123"/>
    </source>
</evidence>
<comment type="catalytic activity">
    <reaction evidence="1">
        <text>ATP + protein L-histidine = ADP + protein N-phospho-L-histidine.</text>
        <dbReference type="EC" id="2.7.13.3"/>
    </reaction>
</comment>
<dbReference type="InterPro" id="IPR035909">
    <property type="entry name" value="CheB_C"/>
</dbReference>
<feature type="coiled-coil region" evidence="8">
    <location>
        <begin position="673"/>
        <end position="753"/>
    </location>
</feature>
<feature type="domain" description="CheB-type methylesterase" evidence="12">
    <location>
        <begin position="30"/>
        <end position="212"/>
    </location>
</feature>
<dbReference type="Pfam" id="PF01739">
    <property type="entry name" value="CheR"/>
    <property type="match status" value="1"/>
</dbReference>
<dbReference type="InterPro" id="IPR035965">
    <property type="entry name" value="PAS-like_dom_sf"/>
</dbReference>
<feature type="domain" description="Histidine kinase" evidence="10">
    <location>
        <begin position="896"/>
        <end position="1118"/>
    </location>
</feature>
<dbReference type="CDD" id="cd16434">
    <property type="entry name" value="CheB-CheR_fusion"/>
    <property type="match status" value="1"/>
</dbReference>
<evidence type="ECO:0000256" key="7">
    <source>
        <dbReference type="PROSITE-ProRule" id="PRU00169"/>
    </source>
</evidence>
<keyword evidence="3" id="KW-0489">Methyltransferase</keyword>
<comment type="catalytic activity">
    <reaction evidence="2">
        <text>L-glutamyl-[protein] + S-adenosyl-L-methionine = [protein]-L-glutamate 5-O-methyl ester + S-adenosyl-L-homocysteine</text>
        <dbReference type="Rhea" id="RHEA:24452"/>
        <dbReference type="Rhea" id="RHEA-COMP:10208"/>
        <dbReference type="Rhea" id="RHEA-COMP:10311"/>
        <dbReference type="ChEBI" id="CHEBI:29973"/>
        <dbReference type="ChEBI" id="CHEBI:57856"/>
        <dbReference type="ChEBI" id="CHEBI:59789"/>
        <dbReference type="ChEBI" id="CHEBI:82795"/>
        <dbReference type="EC" id="2.1.1.80"/>
    </reaction>
</comment>
<dbReference type="SMART" id="SM00091">
    <property type="entry name" value="PAS"/>
    <property type="match status" value="1"/>
</dbReference>
<feature type="active site" evidence="6">
    <location>
        <position position="69"/>
    </location>
</feature>
<evidence type="ECO:0000256" key="1">
    <source>
        <dbReference type="ARBA" id="ARBA00000085"/>
    </source>
</evidence>
<evidence type="ECO:0000256" key="8">
    <source>
        <dbReference type="SAM" id="Coils"/>
    </source>
</evidence>
<dbReference type="PANTHER" id="PTHR24422:SF27">
    <property type="entry name" value="PROTEIN-GLUTAMATE O-METHYLTRANSFERASE"/>
    <property type="match status" value="1"/>
</dbReference>
<evidence type="ECO:0000313" key="14">
    <source>
        <dbReference type="EMBL" id="QOY86435.1"/>
    </source>
</evidence>
<dbReference type="GO" id="GO:0008983">
    <property type="term" value="F:protein-glutamate O-methyltransferase activity"/>
    <property type="evidence" value="ECO:0007669"/>
    <property type="project" value="UniProtKB-EC"/>
</dbReference>
<dbReference type="Proteomes" id="UP000593892">
    <property type="component" value="Chromosome"/>
</dbReference>
<dbReference type="Pfam" id="PF03705">
    <property type="entry name" value="CheR_N"/>
    <property type="match status" value="1"/>
</dbReference>
<dbReference type="InterPro" id="IPR050903">
    <property type="entry name" value="Bact_Chemotaxis_MeTrfase"/>
</dbReference>
<dbReference type="KEGG" id="pfer:IRI77_27055"/>
<dbReference type="SMART" id="SM00138">
    <property type="entry name" value="MeTrc"/>
    <property type="match status" value="1"/>
</dbReference>
<dbReference type="InterPro" id="IPR022642">
    <property type="entry name" value="CheR_C"/>
</dbReference>
<dbReference type="Gene3D" id="3.40.50.180">
    <property type="entry name" value="Methylesterase CheB, C-terminal domain"/>
    <property type="match status" value="1"/>
</dbReference>
<evidence type="ECO:0000256" key="5">
    <source>
        <dbReference type="ARBA" id="ARBA00022691"/>
    </source>
</evidence>
<evidence type="ECO:0000313" key="15">
    <source>
        <dbReference type="Proteomes" id="UP000593892"/>
    </source>
</evidence>
<dbReference type="PROSITE" id="PS50122">
    <property type="entry name" value="CHEB"/>
    <property type="match status" value="1"/>
</dbReference>
<dbReference type="GO" id="GO:0000156">
    <property type="term" value="F:phosphorelay response regulator activity"/>
    <property type="evidence" value="ECO:0007669"/>
    <property type="project" value="InterPro"/>
</dbReference>
<dbReference type="Gene3D" id="3.30.450.20">
    <property type="entry name" value="PAS domain"/>
    <property type="match status" value="1"/>
</dbReference>
<dbReference type="PRINTS" id="PR00996">
    <property type="entry name" value="CHERMTFRASE"/>
</dbReference>
<feature type="active site" evidence="6">
    <location>
        <position position="161"/>
    </location>
</feature>
<dbReference type="Gene3D" id="1.10.155.10">
    <property type="entry name" value="Chemotaxis receptor methyltransferase CheR, N-terminal domain"/>
    <property type="match status" value="1"/>
</dbReference>
<reference evidence="14 15" key="1">
    <citation type="submission" date="2020-10" db="EMBL/GenBank/DDBJ databases">
        <title>Complete genome sequence of Paludibaculum fermentans P105T, a facultatively anaerobic acidobacterium capable of dissimilatory Fe(III) reduction.</title>
        <authorList>
            <person name="Dedysh S.N."/>
            <person name="Beletsky A.V."/>
            <person name="Kulichevskaya I.S."/>
            <person name="Mardanov A.V."/>
            <person name="Ravin N.V."/>
        </authorList>
    </citation>
    <scope>NUCLEOTIDE SEQUENCE [LARGE SCALE GENOMIC DNA]</scope>
    <source>
        <strain evidence="14 15">P105</strain>
    </source>
</reference>
<dbReference type="SUPFAM" id="SSF52172">
    <property type="entry name" value="CheY-like"/>
    <property type="match status" value="1"/>
</dbReference>
<dbReference type="InterPro" id="IPR029063">
    <property type="entry name" value="SAM-dependent_MTases_sf"/>
</dbReference>
<dbReference type="PANTHER" id="PTHR24422">
    <property type="entry name" value="CHEMOTAXIS PROTEIN METHYLTRANSFERASE"/>
    <property type="match status" value="1"/>
</dbReference>
<dbReference type="InterPro" id="IPR000014">
    <property type="entry name" value="PAS"/>
</dbReference>
<dbReference type="Gene3D" id="3.30.565.10">
    <property type="entry name" value="Histidine kinase-like ATPase, C-terminal domain"/>
    <property type="match status" value="1"/>
</dbReference>
<dbReference type="SUPFAM" id="SSF52738">
    <property type="entry name" value="Methylesterase CheB, C-terminal domain"/>
    <property type="match status" value="1"/>
</dbReference>
<dbReference type="PROSITE" id="PS50110">
    <property type="entry name" value="RESPONSE_REGULATORY"/>
    <property type="match status" value="1"/>
</dbReference>
<dbReference type="SUPFAM" id="SSF55785">
    <property type="entry name" value="PYP-like sensor domain (PAS domain)"/>
    <property type="match status" value="1"/>
</dbReference>
<dbReference type="CDD" id="cd00082">
    <property type="entry name" value="HisKA"/>
    <property type="match status" value="1"/>
</dbReference>
<feature type="active site" evidence="6">
    <location>
        <position position="42"/>
    </location>
</feature>
<keyword evidence="4" id="KW-0808">Transferase</keyword>
<dbReference type="Pfam" id="PF00072">
    <property type="entry name" value="Response_reg"/>
    <property type="match status" value="1"/>
</dbReference>
<dbReference type="InterPro" id="IPR036804">
    <property type="entry name" value="CheR_N_sf"/>
</dbReference>
<evidence type="ECO:0000259" key="10">
    <source>
        <dbReference type="PROSITE" id="PS50109"/>
    </source>
</evidence>
<dbReference type="InterPro" id="IPR036890">
    <property type="entry name" value="HATPase_C_sf"/>
</dbReference>
<accession>A0A7S7NMQ1</accession>
<dbReference type="SUPFAM" id="SSF53335">
    <property type="entry name" value="S-adenosyl-L-methionine-dependent methyltransferases"/>
    <property type="match status" value="1"/>
</dbReference>
<dbReference type="Gene3D" id="1.10.287.130">
    <property type="match status" value="1"/>
</dbReference>
<keyword evidence="6" id="KW-0145">Chemotaxis</keyword>
<evidence type="ECO:0000256" key="9">
    <source>
        <dbReference type="SAM" id="MobiDB-lite"/>
    </source>
</evidence>
<dbReference type="SMART" id="SM00388">
    <property type="entry name" value="HisKA"/>
    <property type="match status" value="1"/>
</dbReference>
<dbReference type="Gene3D" id="3.40.50.2300">
    <property type="match status" value="1"/>
</dbReference>
<dbReference type="InterPro" id="IPR036097">
    <property type="entry name" value="HisK_dim/P_sf"/>
</dbReference>
<evidence type="ECO:0000259" key="11">
    <source>
        <dbReference type="PROSITE" id="PS50110"/>
    </source>
</evidence>
<keyword evidence="15" id="KW-1185">Reference proteome</keyword>
<dbReference type="InterPro" id="IPR003661">
    <property type="entry name" value="HisK_dim/P_dom"/>
</dbReference>
<dbReference type="Gene3D" id="3.40.50.150">
    <property type="entry name" value="Vaccinia Virus protein VP39"/>
    <property type="match status" value="1"/>
</dbReference>
<keyword evidence="8" id="KW-0175">Coiled coil</keyword>
<dbReference type="PROSITE" id="PS50109">
    <property type="entry name" value="HIS_KIN"/>
    <property type="match status" value="1"/>
</dbReference>
<dbReference type="CDD" id="cd00130">
    <property type="entry name" value="PAS"/>
    <property type="match status" value="1"/>
</dbReference>
<dbReference type="Pfam" id="PF00512">
    <property type="entry name" value="HisKA"/>
    <property type="match status" value="1"/>
</dbReference>
<dbReference type="InterPro" id="IPR000780">
    <property type="entry name" value="CheR_MeTrfase"/>
</dbReference>
<dbReference type="SUPFAM" id="SSF47384">
    <property type="entry name" value="Homodimeric domain of signal transducing histidine kinase"/>
    <property type="match status" value="1"/>
</dbReference>
<dbReference type="InterPro" id="IPR000673">
    <property type="entry name" value="Sig_transdc_resp-reg_Me-estase"/>
</dbReference>
<dbReference type="InterPro" id="IPR005467">
    <property type="entry name" value="His_kinase_dom"/>
</dbReference>
<organism evidence="14 15">
    <name type="scientific">Paludibaculum fermentans</name>
    <dbReference type="NCBI Taxonomy" id="1473598"/>
    <lineage>
        <taxon>Bacteria</taxon>
        <taxon>Pseudomonadati</taxon>
        <taxon>Acidobacteriota</taxon>
        <taxon>Terriglobia</taxon>
        <taxon>Bryobacterales</taxon>
        <taxon>Bryobacteraceae</taxon>
        <taxon>Paludibaculum</taxon>
    </lineage>
</organism>
<keyword evidence="5" id="KW-0949">S-adenosyl-L-methionine</keyword>
<dbReference type="EMBL" id="CP063849">
    <property type="protein sequence ID" value="QOY86435.1"/>
    <property type="molecule type" value="Genomic_DNA"/>
</dbReference>
<keyword evidence="6" id="KW-0378">Hydrolase</keyword>
<keyword evidence="7" id="KW-0597">Phosphoprotein</keyword>
<dbReference type="GO" id="GO:0008984">
    <property type="term" value="F:protein-glutamate methylesterase activity"/>
    <property type="evidence" value="ECO:0007669"/>
    <property type="project" value="InterPro"/>
</dbReference>
<dbReference type="Pfam" id="PF01339">
    <property type="entry name" value="CheB_methylest"/>
    <property type="match status" value="1"/>
</dbReference>
<dbReference type="InterPro" id="IPR011006">
    <property type="entry name" value="CheY-like_superfamily"/>
</dbReference>
<feature type="domain" description="CheR-type methyltransferase" evidence="13">
    <location>
        <begin position="237"/>
        <end position="478"/>
    </location>
</feature>
<evidence type="ECO:0000259" key="12">
    <source>
        <dbReference type="PROSITE" id="PS50122"/>
    </source>
</evidence>
<dbReference type="PROSITE" id="PS50123">
    <property type="entry name" value="CHER"/>
    <property type="match status" value="1"/>
</dbReference>
<dbReference type="InterPro" id="IPR003594">
    <property type="entry name" value="HATPase_dom"/>
</dbReference>
<gene>
    <name evidence="14" type="ORF">IRI77_27055</name>
</gene>
<dbReference type="GO" id="GO:0000155">
    <property type="term" value="F:phosphorelay sensor kinase activity"/>
    <property type="evidence" value="ECO:0007669"/>
    <property type="project" value="InterPro"/>
</dbReference>
<name>A0A7S7NMQ1_PALFE</name>
<dbReference type="Pfam" id="PF02518">
    <property type="entry name" value="HATPase_c"/>
    <property type="match status" value="1"/>
</dbReference>
<feature type="region of interest" description="Disordered" evidence="9">
    <location>
        <begin position="1"/>
        <end position="24"/>
    </location>
</feature>
<evidence type="ECO:0000256" key="3">
    <source>
        <dbReference type="ARBA" id="ARBA00022603"/>
    </source>
</evidence>
<dbReference type="RefSeq" id="WP_194448104.1">
    <property type="nucleotide sequence ID" value="NZ_CP063849.1"/>
</dbReference>
<dbReference type="SMART" id="SM00448">
    <property type="entry name" value="REC"/>
    <property type="match status" value="1"/>
</dbReference>
<dbReference type="InterPro" id="IPR001789">
    <property type="entry name" value="Sig_transdc_resp-reg_receiver"/>
</dbReference>
<dbReference type="GO" id="GO:0006935">
    <property type="term" value="P:chemotaxis"/>
    <property type="evidence" value="ECO:0007669"/>
    <property type="project" value="UniProtKB-UniRule"/>
</dbReference>
<dbReference type="GO" id="GO:0032259">
    <property type="term" value="P:methylation"/>
    <property type="evidence" value="ECO:0007669"/>
    <property type="project" value="UniProtKB-KW"/>
</dbReference>
<dbReference type="GO" id="GO:0005737">
    <property type="term" value="C:cytoplasm"/>
    <property type="evidence" value="ECO:0007669"/>
    <property type="project" value="InterPro"/>
</dbReference>